<evidence type="ECO:0000256" key="2">
    <source>
        <dbReference type="ARBA" id="ARBA00009320"/>
    </source>
</evidence>
<evidence type="ECO:0000313" key="14">
    <source>
        <dbReference type="Proteomes" id="UP001212189"/>
    </source>
</evidence>
<dbReference type="AlphaFoldDB" id="A0AAF0ALR4"/>
<dbReference type="RefSeq" id="WP_269819128.1">
    <property type="nucleotide sequence ID" value="NZ_CP114976.1"/>
</dbReference>
<keyword evidence="4" id="KW-0663">Pyridoxal phosphate</keyword>
<dbReference type="GO" id="GO:0008696">
    <property type="term" value="F:4-amino-4-deoxychorismate lyase activity"/>
    <property type="evidence" value="ECO:0007669"/>
    <property type="project" value="UniProtKB-UniRule"/>
</dbReference>
<dbReference type="EC" id="4.1.3.38" evidence="8 12"/>
<sequence>MRAWINGQPASAINVADRGLAYGDGLFETIKVRAGRAALLERHLARLQEGCQRLAIPCDMALLRQELLLYLQQVGDGVCKLILTRGAGQRGYTIPEFCEPQRVLQATPTPQWPIAHRQHGIQLFPCQLRLSAQPRLAGLKHLNRLEQVLARAEWSDPAYAEGLLLDQQGHVLDCVFSNVFIVREQQLLTPALHNAGVAGVMRAELLQRAKAAGISVAVKEISLTQLQQADEVFTCNSLYGIWPVRGYAEQSWSVGPITRKLQQLIIDLVDE</sequence>
<dbReference type="Gene3D" id="3.20.10.10">
    <property type="entry name" value="D-amino Acid Aminotransferase, subunit A, domain 2"/>
    <property type="match status" value="1"/>
</dbReference>
<keyword evidence="14" id="KW-1185">Reference proteome</keyword>
<dbReference type="GO" id="GO:0046656">
    <property type="term" value="P:folic acid biosynthetic process"/>
    <property type="evidence" value="ECO:0007669"/>
    <property type="project" value="UniProtKB-KW"/>
</dbReference>
<evidence type="ECO:0000313" key="13">
    <source>
        <dbReference type="EMBL" id="WBE26202.1"/>
    </source>
</evidence>
<dbReference type="PANTHER" id="PTHR42743:SF2">
    <property type="entry name" value="AMINODEOXYCHORISMATE LYASE"/>
    <property type="match status" value="1"/>
</dbReference>
<dbReference type="InterPro" id="IPR001544">
    <property type="entry name" value="Aminotrans_IV"/>
</dbReference>
<dbReference type="Proteomes" id="UP001212189">
    <property type="component" value="Chromosome"/>
</dbReference>
<dbReference type="CDD" id="cd01559">
    <property type="entry name" value="ADCL_like"/>
    <property type="match status" value="1"/>
</dbReference>
<keyword evidence="5" id="KW-0289">Folate biosynthesis</keyword>
<dbReference type="KEGG" id="dce:O6P33_05060"/>
<accession>A0AAF0ALR4</accession>
<comment type="function">
    <text evidence="10">Involved in the biosynthesis of p-aminobenzoate (PABA), a precursor of tetrahydrofolate. Converts 4-amino-4-deoxychorismate into 4-aminobenzoate (PABA) and pyruvate.</text>
</comment>
<dbReference type="NCBIfam" id="NF004761">
    <property type="entry name" value="PRK06092.1"/>
    <property type="match status" value="1"/>
</dbReference>
<dbReference type="InterPro" id="IPR017824">
    <property type="entry name" value="Aminodeoxychorismate_lyase_IV"/>
</dbReference>
<comment type="subunit">
    <text evidence="3">Homodimer.</text>
</comment>
<dbReference type="InterPro" id="IPR036038">
    <property type="entry name" value="Aminotransferase-like"/>
</dbReference>
<dbReference type="InterPro" id="IPR043131">
    <property type="entry name" value="BCAT-like_N"/>
</dbReference>
<dbReference type="GO" id="GO:0005829">
    <property type="term" value="C:cytosol"/>
    <property type="evidence" value="ECO:0007669"/>
    <property type="project" value="TreeGrafter"/>
</dbReference>
<dbReference type="SUPFAM" id="SSF56752">
    <property type="entry name" value="D-aminoacid aminotransferase-like PLP-dependent enzymes"/>
    <property type="match status" value="1"/>
</dbReference>
<evidence type="ECO:0000256" key="8">
    <source>
        <dbReference type="ARBA" id="ARBA00035676"/>
    </source>
</evidence>
<comment type="cofactor">
    <cofactor evidence="1">
        <name>pyridoxal 5'-phosphate</name>
        <dbReference type="ChEBI" id="CHEBI:597326"/>
    </cofactor>
</comment>
<evidence type="ECO:0000256" key="7">
    <source>
        <dbReference type="ARBA" id="ARBA00035633"/>
    </source>
</evidence>
<evidence type="ECO:0000256" key="12">
    <source>
        <dbReference type="NCBIfam" id="TIGR03461"/>
    </source>
</evidence>
<dbReference type="EMBL" id="CP114976">
    <property type="protein sequence ID" value="WBE26202.1"/>
    <property type="molecule type" value="Genomic_DNA"/>
</dbReference>
<organism evidence="13 14">
    <name type="scientific">Denitrificimonas caeni</name>
    <dbReference type="NCBI Taxonomy" id="521720"/>
    <lineage>
        <taxon>Bacteria</taxon>
        <taxon>Pseudomonadati</taxon>
        <taxon>Pseudomonadota</taxon>
        <taxon>Gammaproteobacteria</taxon>
        <taxon>Pseudomonadales</taxon>
        <taxon>Pseudomonadaceae</taxon>
        <taxon>Denitrificimonas</taxon>
    </lineage>
</organism>
<evidence type="ECO:0000256" key="3">
    <source>
        <dbReference type="ARBA" id="ARBA00011738"/>
    </source>
</evidence>
<evidence type="ECO:0000256" key="11">
    <source>
        <dbReference type="ARBA" id="ARBA00069174"/>
    </source>
</evidence>
<gene>
    <name evidence="13" type="primary">pabC</name>
    <name evidence="13" type="ORF">O6P33_05060</name>
</gene>
<dbReference type="NCBIfam" id="TIGR03461">
    <property type="entry name" value="pabC_Proteo"/>
    <property type="match status" value="1"/>
</dbReference>
<dbReference type="FunFam" id="3.20.10.10:FF:000002">
    <property type="entry name" value="D-alanine aminotransferase"/>
    <property type="match status" value="1"/>
</dbReference>
<dbReference type="InterPro" id="IPR043132">
    <property type="entry name" value="BCAT-like_C"/>
</dbReference>
<dbReference type="InterPro" id="IPR050571">
    <property type="entry name" value="Class-IV_PLP-Dep_Aminotrnsfr"/>
</dbReference>
<proteinExistence type="inferred from homology"/>
<comment type="pathway">
    <text evidence="7">Cofactor biosynthesis; tetrahydrofolate biosynthesis; 4-aminobenzoate from chorismate: step 2/2.</text>
</comment>
<dbReference type="PANTHER" id="PTHR42743">
    <property type="entry name" value="AMINO-ACID AMINOTRANSFERASE"/>
    <property type="match status" value="1"/>
</dbReference>
<reference evidence="13 14" key="1">
    <citation type="submission" date="2022-12" db="EMBL/GenBank/DDBJ databases">
        <title>Coexistence and Characterization of a Novel Tigecycline Resistance gene tet(X) variant and blaNDM-1 in a Pseudomonas caeni Isolate of Chicken Origin.</title>
        <authorList>
            <person name="Lu X."/>
            <person name="Zhang L."/>
            <person name="Li R."/>
            <person name="Wang Z."/>
        </authorList>
    </citation>
    <scope>NUCLEOTIDE SEQUENCE [LARGE SCALE GENOMIC DNA]</scope>
    <source>
        <strain evidence="13 14">CE14</strain>
    </source>
</reference>
<comment type="catalytic activity">
    <reaction evidence="9">
        <text>4-amino-4-deoxychorismate = 4-aminobenzoate + pyruvate + H(+)</text>
        <dbReference type="Rhea" id="RHEA:16201"/>
        <dbReference type="ChEBI" id="CHEBI:15361"/>
        <dbReference type="ChEBI" id="CHEBI:15378"/>
        <dbReference type="ChEBI" id="CHEBI:17836"/>
        <dbReference type="ChEBI" id="CHEBI:58406"/>
        <dbReference type="EC" id="4.1.3.38"/>
    </reaction>
</comment>
<evidence type="ECO:0000256" key="6">
    <source>
        <dbReference type="ARBA" id="ARBA00023239"/>
    </source>
</evidence>
<keyword evidence="6 13" id="KW-0456">Lyase</keyword>
<evidence type="ECO:0000256" key="1">
    <source>
        <dbReference type="ARBA" id="ARBA00001933"/>
    </source>
</evidence>
<dbReference type="GO" id="GO:0030170">
    <property type="term" value="F:pyridoxal phosphate binding"/>
    <property type="evidence" value="ECO:0007669"/>
    <property type="project" value="InterPro"/>
</dbReference>
<dbReference type="Gene3D" id="3.30.470.10">
    <property type="match status" value="1"/>
</dbReference>
<name>A0AAF0ALR4_9GAMM</name>
<dbReference type="Pfam" id="PF01063">
    <property type="entry name" value="Aminotran_4"/>
    <property type="match status" value="1"/>
</dbReference>
<evidence type="ECO:0000256" key="4">
    <source>
        <dbReference type="ARBA" id="ARBA00022898"/>
    </source>
</evidence>
<evidence type="ECO:0000256" key="10">
    <source>
        <dbReference type="ARBA" id="ARBA00054027"/>
    </source>
</evidence>
<protein>
    <recommendedName>
        <fullName evidence="11 12">Aminodeoxychorismate lyase</fullName>
        <ecNumber evidence="8 12">4.1.3.38</ecNumber>
    </recommendedName>
</protein>
<dbReference type="GO" id="GO:0008153">
    <property type="term" value="P:4-aminobenzoate biosynthetic process"/>
    <property type="evidence" value="ECO:0007669"/>
    <property type="project" value="UniProtKB-UniRule"/>
</dbReference>
<comment type="similarity">
    <text evidence="2">Belongs to the class-IV pyridoxal-phosphate-dependent aminotransferase family.</text>
</comment>
<evidence type="ECO:0000256" key="5">
    <source>
        <dbReference type="ARBA" id="ARBA00022909"/>
    </source>
</evidence>
<evidence type="ECO:0000256" key="9">
    <source>
        <dbReference type="ARBA" id="ARBA00049529"/>
    </source>
</evidence>